<evidence type="ECO:0000256" key="2">
    <source>
        <dbReference type="SAM" id="Phobius"/>
    </source>
</evidence>
<dbReference type="InterPro" id="IPR040350">
    <property type="entry name" value="TMEM272"/>
</dbReference>
<keyword evidence="2" id="KW-0812">Transmembrane</keyword>
<dbReference type="AlphaFoldDB" id="A0AAV5VM14"/>
<dbReference type="PANTHER" id="PTHR33444:SF2">
    <property type="entry name" value="MARVEL DOMAIN-CONTAINING PROTEIN"/>
    <property type="match status" value="1"/>
</dbReference>
<dbReference type="Proteomes" id="UP001432322">
    <property type="component" value="Unassembled WGS sequence"/>
</dbReference>
<evidence type="ECO:0000313" key="4">
    <source>
        <dbReference type="Proteomes" id="UP001432322"/>
    </source>
</evidence>
<reference evidence="3" key="1">
    <citation type="submission" date="2023-10" db="EMBL/GenBank/DDBJ databases">
        <title>Genome assembly of Pristionchus species.</title>
        <authorList>
            <person name="Yoshida K."/>
            <person name="Sommer R.J."/>
        </authorList>
    </citation>
    <scope>NUCLEOTIDE SEQUENCE</scope>
    <source>
        <strain evidence="3">RS5133</strain>
    </source>
</reference>
<comment type="caution">
    <text evidence="3">The sequence shown here is derived from an EMBL/GenBank/DDBJ whole genome shotgun (WGS) entry which is preliminary data.</text>
</comment>
<accession>A0AAV5VM14</accession>
<proteinExistence type="predicted"/>
<protein>
    <recommendedName>
        <fullName evidence="5">G protein-coupled receptor</fullName>
    </recommendedName>
</protein>
<feature type="transmembrane region" description="Helical" evidence="2">
    <location>
        <begin position="205"/>
        <end position="233"/>
    </location>
</feature>
<name>A0AAV5VM14_9BILA</name>
<feature type="transmembrane region" description="Helical" evidence="2">
    <location>
        <begin position="163"/>
        <end position="185"/>
    </location>
</feature>
<organism evidence="3 4">
    <name type="scientific">Pristionchus fissidentatus</name>
    <dbReference type="NCBI Taxonomy" id="1538716"/>
    <lineage>
        <taxon>Eukaryota</taxon>
        <taxon>Metazoa</taxon>
        <taxon>Ecdysozoa</taxon>
        <taxon>Nematoda</taxon>
        <taxon>Chromadorea</taxon>
        <taxon>Rhabditida</taxon>
        <taxon>Rhabditina</taxon>
        <taxon>Diplogasteromorpha</taxon>
        <taxon>Diplogasteroidea</taxon>
        <taxon>Neodiplogasteridae</taxon>
        <taxon>Pristionchus</taxon>
    </lineage>
</organism>
<sequence>STLSPLRFRGVMCVGVPDCGIRLQMSGVYPTLPTAPPVDEPPPPSYDNAMDSDGLPPSYDELYGQFQSVDSPSAFASFVNRAFNALSRTVGATIVFALLNMVPIGMIVIGAVNEDNCPARPVIPTWLIVLGSLYLVRAAVAAYTKWRQSKMTALYRPHLCIRLFNLLLAIALFVWFILGSIWVFTVSPTGGKGDDRYCDQFMFTFAYVFIMLSYIILALSCFACCCCCCFICCRQPRDRRERLNHQPGDIA</sequence>
<evidence type="ECO:0008006" key="5">
    <source>
        <dbReference type="Google" id="ProtNLM"/>
    </source>
</evidence>
<evidence type="ECO:0000256" key="1">
    <source>
        <dbReference type="SAM" id="MobiDB-lite"/>
    </source>
</evidence>
<gene>
    <name evidence="3" type="ORF">PFISCL1PPCAC_10968</name>
</gene>
<feature type="transmembrane region" description="Helical" evidence="2">
    <location>
        <begin position="90"/>
        <end position="111"/>
    </location>
</feature>
<feature type="non-terminal residue" evidence="3">
    <location>
        <position position="1"/>
    </location>
</feature>
<feature type="compositionally biased region" description="Pro residues" evidence="1">
    <location>
        <begin position="33"/>
        <end position="45"/>
    </location>
</feature>
<dbReference type="EMBL" id="BTSY01000003">
    <property type="protein sequence ID" value="GMT19671.1"/>
    <property type="molecule type" value="Genomic_DNA"/>
</dbReference>
<feature type="region of interest" description="Disordered" evidence="1">
    <location>
        <begin position="32"/>
        <end position="51"/>
    </location>
</feature>
<feature type="transmembrane region" description="Helical" evidence="2">
    <location>
        <begin position="123"/>
        <end position="143"/>
    </location>
</feature>
<keyword evidence="2" id="KW-1133">Transmembrane helix</keyword>
<keyword evidence="4" id="KW-1185">Reference proteome</keyword>
<evidence type="ECO:0000313" key="3">
    <source>
        <dbReference type="EMBL" id="GMT19671.1"/>
    </source>
</evidence>
<dbReference type="PANTHER" id="PTHR33444">
    <property type="entry name" value="SI:DKEY-19B23.12-RELATED"/>
    <property type="match status" value="1"/>
</dbReference>
<keyword evidence="2" id="KW-0472">Membrane</keyword>